<dbReference type="GO" id="GO:0000302">
    <property type="term" value="P:response to reactive oxygen species"/>
    <property type="evidence" value="ECO:0007669"/>
    <property type="project" value="TreeGrafter"/>
</dbReference>
<dbReference type="OrthoDB" id="565904at2759"/>
<dbReference type="InterPro" id="IPR003057">
    <property type="entry name" value="Invtbrt_color"/>
</dbReference>
<keyword evidence="1" id="KW-1015">Disulfide bond</keyword>
<organism evidence="3 4">
    <name type="scientific">Ladona fulva</name>
    <name type="common">Scarce chaser dragonfly</name>
    <name type="synonym">Libellula fulva</name>
    <dbReference type="NCBI Taxonomy" id="123851"/>
    <lineage>
        <taxon>Eukaryota</taxon>
        <taxon>Metazoa</taxon>
        <taxon>Ecdysozoa</taxon>
        <taxon>Arthropoda</taxon>
        <taxon>Hexapoda</taxon>
        <taxon>Insecta</taxon>
        <taxon>Pterygota</taxon>
        <taxon>Palaeoptera</taxon>
        <taxon>Odonata</taxon>
        <taxon>Epiprocta</taxon>
        <taxon>Anisoptera</taxon>
        <taxon>Libelluloidea</taxon>
        <taxon>Libellulidae</taxon>
        <taxon>Ladona</taxon>
    </lineage>
</organism>
<evidence type="ECO:0000313" key="4">
    <source>
        <dbReference type="Proteomes" id="UP000792457"/>
    </source>
</evidence>
<reference evidence="3" key="1">
    <citation type="submission" date="2013-04" db="EMBL/GenBank/DDBJ databases">
        <authorList>
            <person name="Qu J."/>
            <person name="Murali S.C."/>
            <person name="Bandaranaike D."/>
            <person name="Bellair M."/>
            <person name="Blankenburg K."/>
            <person name="Chao H."/>
            <person name="Dinh H."/>
            <person name="Doddapaneni H."/>
            <person name="Downs B."/>
            <person name="Dugan-Rocha S."/>
            <person name="Elkadiri S."/>
            <person name="Gnanaolivu R.D."/>
            <person name="Hernandez B."/>
            <person name="Javaid M."/>
            <person name="Jayaseelan J.C."/>
            <person name="Lee S."/>
            <person name="Li M."/>
            <person name="Ming W."/>
            <person name="Munidasa M."/>
            <person name="Muniz J."/>
            <person name="Nguyen L."/>
            <person name="Ongeri F."/>
            <person name="Osuji N."/>
            <person name="Pu L.-L."/>
            <person name="Puazo M."/>
            <person name="Qu C."/>
            <person name="Quiroz J."/>
            <person name="Raj R."/>
            <person name="Weissenberger G."/>
            <person name="Xin Y."/>
            <person name="Zou X."/>
            <person name="Han Y."/>
            <person name="Richards S."/>
            <person name="Worley K."/>
            <person name="Muzny D."/>
            <person name="Gibbs R."/>
        </authorList>
    </citation>
    <scope>NUCLEOTIDE SEQUENCE</scope>
    <source>
        <strain evidence="3">Sampled in the wild</strain>
    </source>
</reference>
<dbReference type="GO" id="GO:0031409">
    <property type="term" value="F:pigment binding"/>
    <property type="evidence" value="ECO:0007669"/>
    <property type="project" value="InterPro"/>
</dbReference>
<dbReference type="GO" id="GO:0005737">
    <property type="term" value="C:cytoplasm"/>
    <property type="evidence" value="ECO:0007669"/>
    <property type="project" value="TreeGrafter"/>
</dbReference>
<evidence type="ECO:0000256" key="1">
    <source>
        <dbReference type="ARBA" id="ARBA00023157"/>
    </source>
</evidence>
<keyword evidence="4" id="KW-1185">Reference proteome</keyword>
<dbReference type="InterPro" id="IPR012674">
    <property type="entry name" value="Calycin"/>
</dbReference>
<dbReference type="PANTHER" id="PTHR10612:SF34">
    <property type="entry name" value="APOLIPOPROTEIN D"/>
    <property type="match status" value="1"/>
</dbReference>
<feature type="domain" description="Lipocalin/cytosolic fatty-acid binding" evidence="2">
    <location>
        <begin position="25"/>
        <end position="158"/>
    </location>
</feature>
<reference evidence="3" key="2">
    <citation type="submission" date="2017-10" db="EMBL/GenBank/DDBJ databases">
        <title>Ladona fulva Genome sequencing and assembly.</title>
        <authorList>
            <person name="Murali S."/>
            <person name="Richards S."/>
            <person name="Bandaranaike D."/>
            <person name="Bellair M."/>
            <person name="Blankenburg K."/>
            <person name="Chao H."/>
            <person name="Dinh H."/>
            <person name="Doddapaneni H."/>
            <person name="Dugan-Rocha S."/>
            <person name="Elkadiri S."/>
            <person name="Gnanaolivu R."/>
            <person name="Hernandez B."/>
            <person name="Skinner E."/>
            <person name="Javaid M."/>
            <person name="Lee S."/>
            <person name="Li M."/>
            <person name="Ming W."/>
            <person name="Munidasa M."/>
            <person name="Muniz J."/>
            <person name="Nguyen L."/>
            <person name="Hughes D."/>
            <person name="Osuji N."/>
            <person name="Pu L.-L."/>
            <person name="Puazo M."/>
            <person name="Qu C."/>
            <person name="Quiroz J."/>
            <person name="Raj R."/>
            <person name="Weissenberger G."/>
            <person name="Xin Y."/>
            <person name="Zou X."/>
            <person name="Han Y."/>
            <person name="Worley K."/>
            <person name="Muzny D."/>
            <person name="Gibbs R."/>
        </authorList>
    </citation>
    <scope>NUCLEOTIDE SEQUENCE</scope>
    <source>
        <strain evidence="3">Sampled in the wild</strain>
    </source>
</reference>
<name>A0A8K0K4N7_LADFU</name>
<evidence type="ECO:0000259" key="2">
    <source>
        <dbReference type="Pfam" id="PF08212"/>
    </source>
</evidence>
<sequence length="293" mass="31613">MVALTSAQIPGFTGCPEYRAMDDFDMDRFTGKWFESQRYFQVLEVGTRCVATDYKKLADGKFAVANEMVTRLTGIKRVLEGELKSLGKSGEAKLSVKYNNLPLSFDTEYSILETDYDNYAVAWSCRALGPFSSTHAWVMTRKRSPTEAVLQRAYGVLDKYGISRTFFVTSDQTNCDVEDTIVEAPAEKPAAATTPARKPEDSFTAAASDAVAPIPGLPVNTEAEPQAANALTKSAQPVIDDTPVPVVQVVDVPAEQTLTPSQAKVKPNTAVPLPLAVAAAAPALPEVPVEAMN</sequence>
<dbReference type="FunFam" id="2.40.128.20:FF:000026">
    <property type="entry name" value="Apolipoprotein D-like Protein"/>
    <property type="match status" value="1"/>
</dbReference>
<dbReference type="Proteomes" id="UP000792457">
    <property type="component" value="Unassembled WGS sequence"/>
</dbReference>
<dbReference type="Gene3D" id="2.40.128.20">
    <property type="match status" value="1"/>
</dbReference>
<dbReference type="PANTHER" id="PTHR10612">
    <property type="entry name" value="APOLIPOPROTEIN D"/>
    <property type="match status" value="1"/>
</dbReference>
<dbReference type="EMBL" id="KZ308334">
    <property type="protein sequence ID" value="KAG8227696.1"/>
    <property type="molecule type" value="Genomic_DNA"/>
</dbReference>
<accession>A0A8K0K4N7</accession>
<proteinExistence type="predicted"/>
<dbReference type="SUPFAM" id="SSF50814">
    <property type="entry name" value="Lipocalins"/>
    <property type="match status" value="1"/>
</dbReference>
<gene>
    <name evidence="3" type="ORF">J437_LFUL005397</name>
</gene>
<dbReference type="InterPro" id="IPR000566">
    <property type="entry name" value="Lipocln_cytosolic_FA-bd_dom"/>
</dbReference>
<dbReference type="GO" id="GO:0006629">
    <property type="term" value="P:lipid metabolic process"/>
    <property type="evidence" value="ECO:0007669"/>
    <property type="project" value="TreeGrafter"/>
</dbReference>
<dbReference type="Pfam" id="PF08212">
    <property type="entry name" value="Lipocalin_2"/>
    <property type="match status" value="1"/>
</dbReference>
<dbReference type="PRINTS" id="PR01273">
    <property type="entry name" value="INVTBRTCOLOR"/>
</dbReference>
<comment type="caution">
    <text evidence="3">The sequence shown here is derived from an EMBL/GenBank/DDBJ whole genome shotgun (WGS) entry which is preliminary data.</text>
</comment>
<protein>
    <recommendedName>
        <fullName evidence="2">Lipocalin/cytosolic fatty-acid binding domain-containing protein</fullName>
    </recommendedName>
</protein>
<evidence type="ECO:0000313" key="3">
    <source>
        <dbReference type="EMBL" id="KAG8227696.1"/>
    </source>
</evidence>
<dbReference type="AlphaFoldDB" id="A0A8K0K4N7"/>